<evidence type="ECO:0000256" key="5">
    <source>
        <dbReference type="ARBA" id="ARBA00022827"/>
    </source>
</evidence>
<dbReference type="EMBL" id="FO203512">
    <property type="protein sequence ID" value="CCK74305.1"/>
    <property type="molecule type" value="Genomic_DNA"/>
</dbReference>
<protein>
    <submittedName>
        <fullName evidence="10">2-octaprenyl-6-methoxyphenyl hydroxylase</fullName>
        <ecNumber evidence="10">1.14.13.-</ecNumber>
    </submittedName>
</protein>
<reference evidence="10 11" key="1">
    <citation type="journal article" date="2013" name="Nat. Commun.">
        <title>Genome sequence and functional genomic analysis of the oil-degrading bacterium Oleispira antarctica.</title>
        <authorList>
            <person name="Kube M."/>
            <person name="Chernikova T.N."/>
            <person name="Al-Ramahi Y."/>
            <person name="Beloqui A."/>
            <person name="Lopez-Cortez N."/>
            <person name="Guazzaroni M.E."/>
            <person name="Heipieper H.J."/>
            <person name="Klages S."/>
            <person name="Kotsyurbenko O.R."/>
            <person name="Langer I."/>
            <person name="Nechitaylo T.Y."/>
            <person name="Lunsdorf H."/>
            <person name="Fernandez M."/>
            <person name="Juarez S."/>
            <person name="Ciordia S."/>
            <person name="Singer A."/>
            <person name="Kagan O."/>
            <person name="Egorova O."/>
            <person name="Petit P.A."/>
            <person name="Stogios P."/>
            <person name="Kim Y."/>
            <person name="Tchigvintsev A."/>
            <person name="Flick R."/>
            <person name="Denaro R."/>
            <person name="Genovese M."/>
            <person name="Albar J.P."/>
            <person name="Reva O.N."/>
            <person name="Martinez-Gomariz M."/>
            <person name="Tran H."/>
            <person name="Ferrer M."/>
            <person name="Savchenko A."/>
            <person name="Yakunin A.F."/>
            <person name="Yakimov M.M."/>
            <person name="Golyshina O.V."/>
            <person name="Reinhardt R."/>
            <person name="Golyshin P.N."/>
        </authorList>
    </citation>
    <scope>NUCLEOTIDE SEQUENCE [LARGE SCALE GENOMIC DNA]</scope>
</reference>
<evidence type="ECO:0000256" key="7">
    <source>
        <dbReference type="ARBA" id="ARBA00023033"/>
    </source>
</evidence>
<keyword evidence="6 10" id="KW-0560">Oxidoreductase</keyword>
<comment type="pathway">
    <text evidence="2">Cofactor biosynthesis; ubiquinone biosynthesis.</text>
</comment>
<dbReference type="HOGENOM" id="CLU_009665_8_1_6"/>
<dbReference type="GO" id="GO:0071949">
    <property type="term" value="F:FAD binding"/>
    <property type="evidence" value="ECO:0007669"/>
    <property type="project" value="InterPro"/>
</dbReference>
<dbReference type="Gene3D" id="3.50.50.60">
    <property type="entry name" value="FAD/NAD(P)-binding domain"/>
    <property type="match status" value="2"/>
</dbReference>
<dbReference type="UniPathway" id="UPA00232"/>
<dbReference type="SUPFAM" id="SSF51905">
    <property type="entry name" value="FAD/NAD(P)-binding domain"/>
    <property type="match status" value="1"/>
</dbReference>
<evidence type="ECO:0000256" key="3">
    <source>
        <dbReference type="ARBA" id="ARBA00005349"/>
    </source>
</evidence>
<evidence type="ECO:0000313" key="11">
    <source>
        <dbReference type="Proteomes" id="UP000032749"/>
    </source>
</evidence>
<dbReference type="InterPro" id="IPR036188">
    <property type="entry name" value="FAD/NAD-bd_sf"/>
</dbReference>
<evidence type="ECO:0000256" key="8">
    <source>
        <dbReference type="SAM" id="Phobius"/>
    </source>
</evidence>
<dbReference type="PRINTS" id="PR00420">
    <property type="entry name" value="RNGMNOXGNASE"/>
</dbReference>
<keyword evidence="4" id="KW-0285">Flavoprotein</keyword>
<name>R4YJN1_OLEAN</name>
<dbReference type="Pfam" id="PF01494">
    <property type="entry name" value="FAD_binding_3"/>
    <property type="match status" value="1"/>
</dbReference>
<gene>
    <name evidence="10" type="primary">ubiH</name>
    <name evidence="10" type="ORF">OLEAN_C01290</name>
</gene>
<keyword evidence="7" id="KW-0503">Monooxygenase</keyword>
<accession>R4YJN1</accession>
<proteinExistence type="inferred from homology"/>
<comment type="similarity">
    <text evidence="3">Belongs to the UbiH/COQ6 family.</text>
</comment>
<comment type="cofactor">
    <cofactor evidence="1">
        <name>FAD</name>
        <dbReference type="ChEBI" id="CHEBI:57692"/>
    </cofactor>
</comment>
<keyword evidence="8" id="KW-1133">Transmembrane helix</keyword>
<dbReference type="Proteomes" id="UP000032749">
    <property type="component" value="Chromosome"/>
</dbReference>
<dbReference type="EC" id="1.14.13.-" evidence="10"/>
<evidence type="ECO:0000256" key="1">
    <source>
        <dbReference type="ARBA" id="ARBA00001974"/>
    </source>
</evidence>
<dbReference type="OrthoDB" id="9769565at2"/>
<dbReference type="PANTHER" id="PTHR43876:SF8">
    <property type="entry name" value="2-OCTAPRENYL-6-METHOXYPHENOL HYDROXYLASE"/>
    <property type="match status" value="1"/>
</dbReference>
<evidence type="ECO:0000256" key="2">
    <source>
        <dbReference type="ARBA" id="ARBA00004749"/>
    </source>
</evidence>
<organism evidence="10 11">
    <name type="scientific">Oleispira antarctica RB-8</name>
    <dbReference type="NCBI Taxonomy" id="698738"/>
    <lineage>
        <taxon>Bacteria</taxon>
        <taxon>Pseudomonadati</taxon>
        <taxon>Pseudomonadota</taxon>
        <taxon>Gammaproteobacteria</taxon>
        <taxon>Oceanospirillales</taxon>
        <taxon>Oceanospirillaceae</taxon>
        <taxon>Oleispira</taxon>
    </lineage>
</organism>
<keyword evidence="8" id="KW-0812">Transmembrane</keyword>
<keyword evidence="5" id="KW-0274">FAD</keyword>
<dbReference type="AlphaFoldDB" id="R4YJN1"/>
<sequence length="432" mass="46780">MTNSAEKSARFDLVIIGAGMAGLSLLHLLRSSIEQGLKVALVERFELPSLTNKDAGQDTERPPSFDGRATALSYGSQQIFSQLGVWSEIEAAACSIENIQVSDQGRFGQTHIKHTDANVESLGYIIRNRALGEGLIANLPQQLTILAPDSVTAIEITANQKASLTLAAGNTLDAELVVMADGGRSDLAKQLGIQQQSHRYNTHALVTSVRIDRSHKHWAYERFTEAGPIALLPLGEDEFAVVWTLADEVIEEYLAADEATLIDRLQSAFGYRAGRIIALGARASYPLALVKAQEQIRPHLVLLGNAAHSLHPVAGQGFNLALRDAAALAEKINLAFDNGTPIGRWSVVQGYYQQQKTDQRNTIMGSDLLPRLFSQKNTALRCSRDMGLIGLALAPTVRKLFARQAMGLGQPAAKVAVHLSDQKHEQALGQLS</sequence>
<dbReference type="STRING" id="698738.OLEAN_C01290"/>
<keyword evidence="8" id="KW-0472">Membrane</keyword>
<keyword evidence="11" id="KW-1185">Reference proteome</keyword>
<dbReference type="InterPro" id="IPR051205">
    <property type="entry name" value="UbiH/COQ6_monooxygenase"/>
</dbReference>
<evidence type="ECO:0000256" key="4">
    <source>
        <dbReference type="ARBA" id="ARBA00022630"/>
    </source>
</evidence>
<evidence type="ECO:0000259" key="9">
    <source>
        <dbReference type="Pfam" id="PF01494"/>
    </source>
</evidence>
<evidence type="ECO:0000313" key="10">
    <source>
        <dbReference type="EMBL" id="CCK74305.1"/>
    </source>
</evidence>
<dbReference type="GO" id="GO:0008681">
    <property type="term" value="F:2-octaprenyl-6-methoxyphenol hydroxylase activity"/>
    <property type="evidence" value="ECO:0007669"/>
    <property type="project" value="TreeGrafter"/>
</dbReference>
<dbReference type="NCBIfam" id="TIGR01988">
    <property type="entry name" value="Ubi-OHases"/>
    <property type="match status" value="1"/>
</dbReference>
<feature type="domain" description="FAD-binding" evidence="9">
    <location>
        <begin position="12"/>
        <end position="334"/>
    </location>
</feature>
<dbReference type="PATRIC" id="fig|698738.3.peg.131"/>
<evidence type="ECO:0000256" key="6">
    <source>
        <dbReference type="ARBA" id="ARBA00023002"/>
    </source>
</evidence>
<dbReference type="NCBIfam" id="NF004356">
    <property type="entry name" value="PRK05732.1"/>
    <property type="match status" value="1"/>
</dbReference>
<dbReference type="InterPro" id="IPR002938">
    <property type="entry name" value="FAD-bd"/>
</dbReference>
<feature type="transmembrane region" description="Helical" evidence="8">
    <location>
        <begin position="12"/>
        <end position="29"/>
    </location>
</feature>
<dbReference type="GO" id="GO:0006744">
    <property type="term" value="P:ubiquinone biosynthetic process"/>
    <property type="evidence" value="ECO:0007669"/>
    <property type="project" value="UniProtKB-UniPathway"/>
</dbReference>
<dbReference type="KEGG" id="oai:OLEAN_C01290"/>
<dbReference type="PANTHER" id="PTHR43876">
    <property type="entry name" value="UBIQUINONE BIOSYNTHESIS MONOOXYGENASE COQ6, MITOCHONDRIAL"/>
    <property type="match status" value="1"/>
</dbReference>
<dbReference type="InterPro" id="IPR010971">
    <property type="entry name" value="UbiH/COQ6"/>
</dbReference>